<name>A0A2Z5FZ15_9BACT</name>
<dbReference type="PANTHER" id="PTHR33603">
    <property type="entry name" value="METHYLTRANSFERASE"/>
    <property type="match status" value="1"/>
</dbReference>
<dbReference type="GO" id="GO:0005737">
    <property type="term" value="C:cytoplasm"/>
    <property type="evidence" value="ECO:0007669"/>
    <property type="project" value="UniProtKB-SubCell"/>
</dbReference>
<dbReference type="EC" id="2.1.1.177" evidence="5"/>
<dbReference type="HAMAP" id="MF_00658">
    <property type="entry name" value="23SrRNA_methyltr_H"/>
    <property type="match status" value="1"/>
</dbReference>
<keyword evidence="1 5" id="KW-0489">Methyltransferase</keyword>
<evidence type="ECO:0000313" key="7">
    <source>
        <dbReference type="Proteomes" id="UP000253606"/>
    </source>
</evidence>
<feature type="binding site" evidence="5">
    <location>
        <position position="61"/>
    </location>
    <ligand>
        <name>S-adenosyl-L-methionine</name>
        <dbReference type="ChEBI" id="CHEBI:59789"/>
    </ligand>
</feature>
<comment type="subunit">
    <text evidence="5">Homodimer.</text>
</comment>
<dbReference type="KEGG" id="abas:ACPOL_2292"/>
<dbReference type="SUPFAM" id="SSF75217">
    <property type="entry name" value="alpha/beta knot"/>
    <property type="match status" value="1"/>
</dbReference>
<comment type="catalytic activity">
    <reaction evidence="5">
        <text>pseudouridine(1915) in 23S rRNA + S-adenosyl-L-methionine = N(3)-methylpseudouridine(1915) in 23S rRNA + S-adenosyl-L-homocysteine + H(+)</text>
        <dbReference type="Rhea" id="RHEA:42752"/>
        <dbReference type="Rhea" id="RHEA-COMP:10221"/>
        <dbReference type="Rhea" id="RHEA-COMP:10222"/>
        <dbReference type="ChEBI" id="CHEBI:15378"/>
        <dbReference type="ChEBI" id="CHEBI:57856"/>
        <dbReference type="ChEBI" id="CHEBI:59789"/>
        <dbReference type="ChEBI" id="CHEBI:65314"/>
        <dbReference type="ChEBI" id="CHEBI:74486"/>
        <dbReference type="EC" id="2.1.1.177"/>
    </reaction>
</comment>
<keyword evidence="3 5" id="KW-0949">S-adenosyl-L-methionine</keyword>
<dbReference type="AlphaFoldDB" id="A0A2Z5FZ15"/>
<comment type="function">
    <text evidence="5">Specifically methylates the pseudouridine at position 1915 (m3Psi1915) in 23S rRNA.</text>
</comment>
<dbReference type="InterPro" id="IPR003742">
    <property type="entry name" value="RlmH-like"/>
</dbReference>
<evidence type="ECO:0000256" key="1">
    <source>
        <dbReference type="ARBA" id="ARBA00022603"/>
    </source>
</evidence>
<dbReference type="InterPro" id="IPR029028">
    <property type="entry name" value="Alpha/beta_knot_MTases"/>
</dbReference>
<dbReference type="InterPro" id="IPR029026">
    <property type="entry name" value="tRNA_m1G_MTases_N"/>
</dbReference>
<proteinExistence type="inferred from homology"/>
<feature type="binding site" evidence="5">
    <location>
        <begin position="117"/>
        <end position="122"/>
    </location>
    <ligand>
        <name>S-adenosyl-L-methionine</name>
        <dbReference type="ChEBI" id="CHEBI:59789"/>
    </ligand>
</feature>
<sequence length="151" mass="15798">MMIAAIAGRGRATAFDALADVYLSRLAVYTPVEAKTFRSEEAFLEAVAGGRTRTAPRVVLLDGRGKMLSSAEFAGFIGGQRDGGAQNLIFAVGPADGWSQVAVDSAGGRAGGLVLSLGAMTLPHELARVVLVEQVYRAFTILANHPYHGGH</sequence>
<keyword evidence="2 5" id="KW-0808">Transferase</keyword>
<dbReference type="Proteomes" id="UP000253606">
    <property type="component" value="Chromosome"/>
</dbReference>
<accession>A0A2Z5FZ15</accession>
<keyword evidence="5" id="KW-0963">Cytoplasm</keyword>
<evidence type="ECO:0000256" key="3">
    <source>
        <dbReference type="ARBA" id="ARBA00022691"/>
    </source>
</evidence>
<keyword evidence="7" id="KW-1185">Reference proteome</keyword>
<gene>
    <name evidence="5" type="primary">rlmH</name>
    <name evidence="6" type="ORF">ACPOL_2292</name>
</gene>
<keyword evidence="5" id="KW-0698">rRNA processing</keyword>
<dbReference type="CDD" id="cd18081">
    <property type="entry name" value="RlmH-like"/>
    <property type="match status" value="1"/>
</dbReference>
<dbReference type="Gene3D" id="3.40.1280.10">
    <property type="match status" value="1"/>
</dbReference>
<comment type="similarity">
    <text evidence="4 5">Belongs to the RNA methyltransferase RlmH family.</text>
</comment>
<evidence type="ECO:0000256" key="4">
    <source>
        <dbReference type="ARBA" id="ARBA00038303"/>
    </source>
</evidence>
<dbReference type="GO" id="GO:0070038">
    <property type="term" value="F:rRNA (pseudouridine-N3-)-methyltransferase activity"/>
    <property type="evidence" value="ECO:0007669"/>
    <property type="project" value="UniProtKB-UniRule"/>
</dbReference>
<organism evidence="6 7">
    <name type="scientific">Acidisarcina polymorpha</name>
    <dbReference type="NCBI Taxonomy" id="2211140"/>
    <lineage>
        <taxon>Bacteria</taxon>
        <taxon>Pseudomonadati</taxon>
        <taxon>Acidobacteriota</taxon>
        <taxon>Terriglobia</taxon>
        <taxon>Terriglobales</taxon>
        <taxon>Acidobacteriaceae</taxon>
        <taxon>Acidisarcina</taxon>
    </lineage>
</organism>
<comment type="subcellular location">
    <subcellularLocation>
        <location evidence="5">Cytoplasm</location>
    </subcellularLocation>
</comment>
<reference evidence="6 7" key="1">
    <citation type="journal article" date="2018" name="Front. Microbiol.">
        <title>Hydrolytic Capabilities as a Key to Environmental Success: Chitinolytic and Cellulolytic Acidobacteria From Acidic Sub-arctic Soils and Boreal Peatlands.</title>
        <authorList>
            <person name="Belova S.E."/>
            <person name="Ravin N.V."/>
            <person name="Pankratov T.A."/>
            <person name="Rakitin A.L."/>
            <person name="Ivanova A.A."/>
            <person name="Beletsky A.V."/>
            <person name="Mardanov A.V."/>
            <person name="Sinninghe Damste J.S."/>
            <person name="Dedysh S.N."/>
        </authorList>
    </citation>
    <scope>NUCLEOTIDE SEQUENCE [LARGE SCALE GENOMIC DNA]</scope>
    <source>
        <strain evidence="6 7">SBC82</strain>
    </source>
</reference>
<dbReference type="PANTHER" id="PTHR33603:SF1">
    <property type="entry name" value="RIBOSOMAL RNA LARGE SUBUNIT METHYLTRANSFERASE H"/>
    <property type="match status" value="1"/>
</dbReference>
<evidence type="ECO:0000256" key="5">
    <source>
        <dbReference type="HAMAP-Rule" id="MF_00658"/>
    </source>
</evidence>
<evidence type="ECO:0000313" key="6">
    <source>
        <dbReference type="EMBL" id="AXC11616.1"/>
    </source>
</evidence>
<dbReference type="EMBL" id="CP030840">
    <property type="protein sequence ID" value="AXC11616.1"/>
    <property type="molecule type" value="Genomic_DNA"/>
</dbReference>
<feature type="binding site" evidence="5">
    <location>
        <position position="93"/>
    </location>
    <ligand>
        <name>S-adenosyl-L-methionine</name>
        <dbReference type="ChEBI" id="CHEBI:59789"/>
    </ligand>
</feature>
<protein>
    <recommendedName>
        <fullName evidence="5">Ribosomal RNA large subunit methyltransferase H</fullName>
        <ecNumber evidence="5">2.1.1.177</ecNumber>
    </recommendedName>
    <alternativeName>
        <fullName evidence="5">23S rRNA (pseudouridine1915-N3)-methyltransferase</fullName>
    </alternativeName>
    <alternativeName>
        <fullName evidence="5">23S rRNA m3Psi1915 methyltransferase</fullName>
    </alternativeName>
    <alternativeName>
        <fullName evidence="5">rRNA (pseudouridine-N3-)-methyltransferase RlmH</fullName>
    </alternativeName>
</protein>
<dbReference type="Pfam" id="PF02590">
    <property type="entry name" value="SPOUT_MTase"/>
    <property type="match status" value="1"/>
</dbReference>
<evidence type="ECO:0000256" key="2">
    <source>
        <dbReference type="ARBA" id="ARBA00022679"/>
    </source>
</evidence>